<sequence length="220" mass="23861">MTTTATFVPFAPLASLAQTLLQYVKDNDNDGDGSHDVSHLQRVWKNAATIQAGEGGDAEILLASTVLHDCVAVEKNSPLRAQASRLSAEKAARVLTALRWPEQKVLAVAHAVEAHSYSAGIAPVSLEAKIVQDADRLDAIGMLGAARCFYVAGRMGSALYDSNDPHAQARPYDDARYAIDHFHTKLFKLSAGFQTATGARLAAVRQERLKRFLEEFAEEI</sequence>
<accession>A0A1I3GN37</accession>
<dbReference type="SMART" id="SM00471">
    <property type="entry name" value="HDc"/>
    <property type="match status" value="1"/>
</dbReference>
<evidence type="ECO:0000259" key="1">
    <source>
        <dbReference type="SMART" id="SM00471"/>
    </source>
</evidence>
<dbReference type="PANTHER" id="PTHR33594:SF1">
    <property type="entry name" value="HD_PDEASE DOMAIN-CONTAINING PROTEIN"/>
    <property type="match status" value="1"/>
</dbReference>
<dbReference type="OrthoDB" id="9797344at2"/>
<dbReference type="Gene3D" id="1.10.3210.50">
    <property type="match status" value="1"/>
</dbReference>
<reference evidence="2 3" key="1">
    <citation type="submission" date="2016-10" db="EMBL/GenBank/DDBJ databases">
        <authorList>
            <person name="de Groot N.N."/>
        </authorList>
    </citation>
    <scope>NUCLEOTIDE SEQUENCE [LARGE SCALE GENOMIC DNA]</scope>
    <source>
        <strain evidence="2 3">LMG 23650</strain>
    </source>
</reference>
<dbReference type="SUPFAM" id="SSF109604">
    <property type="entry name" value="HD-domain/PDEase-like"/>
    <property type="match status" value="1"/>
</dbReference>
<evidence type="ECO:0000313" key="3">
    <source>
        <dbReference type="Proteomes" id="UP000199548"/>
    </source>
</evidence>
<name>A0A1I3GN37_9BURK</name>
<dbReference type="PANTHER" id="PTHR33594">
    <property type="entry name" value="SUPERFAMILY HYDROLASE, PUTATIVE (AFU_ORTHOLOGUE AFUA_1G03035)-RELATED"/>
    <property type="match status" value="1"/>
</dbReference>
<proteinExistence type="predicted"/>
<evidence type="ECO:0000313" key="2">
    <source>
        <dbReference type="EMBL" id="SFI24826.1"/>
    </source>
</evidence>
<dbReference type="CDD" id="cd00077">
    <property type="entry name" value="HDc"/>
    <property type="match status" value="1"/>
</dbReference>
<gene>
    <name evidence="2" type="ORF">SAMN05192543_102599</name>
</gene>
<dbReference type="InterPro" id="IPR003607">
    <property type="entry name" value="HD/PDEase_dom"/>
</dbReference>
<dbReference type="STRING" id="420953.SAMN05192543_102599"/>
<dbReference type="RefSeq" id="WP_091010314.1">
    <property type="nucleotide sequence ID" value="NZ_CP041745.1"/>
</dbReference>
<dbReference type="Pfam" id="PF01966">
    <property type="entry name" value="HD"/>
    <property type="match status" value="1"/>
</dbReference>
<dbReference type="InterPro" id="IPR006674">
    <property type="entry name" value="HD_domain"/>
</dbReference>
<organism evidence="2 3">
    <name type="scientific">Paraburkholderia megapolitana</name>
    <dbReference type="NCBI Taxonomy" id="420953"/>
    <lineage>
        <taxon>Bacteria</taxon>
        <taxon>Pseudomonadati</taxon>
        <taxon>Pseudomonadota</taxon>
        <taxon>Betaproteobacteria</taxon>
        <taxon>Burkholderiales</taxon>
        <taxon>Burkholderiaceae</taxon>
        <taxon>Paraburkholderia</taxon>
    </lineage>
</organism>
<dbReference type="Proteomes" id="UP000199548">
    <property type="component" value="Unassembled WGS sequence"/>
</dbReference>
<keyword evidence="3" id="KW-1185">Reference proteome</keyword>
<protein>
    <recommendedName>
        <fullName evidence="1">HD/PDEase domain-containing protein</fullName>
    </recommendedName>
</protein>
<dbReference type="AlphaFoldDB" id="A0A1I3GN37"/>
<feature type="domain" description="HD/PDEase" evidence="1">
    <location>
        <begin position="32"/>
        <end position="149"/>
    </location>
</feature>
<dbReference type="EMBL" id="FOQU01000002">
    <property type="protein sequence ID" value="SFI24826.1"/>
    <property type="molecule type" value="Genomic_DNA"/>
</dbReference>